<evidence type="ECO:0000313" key="1">
    <source>
        <dbReference type="EMBL" id="PIV06786.1"/>
    </source>
</evidence>
<dbReference type="InterPro" id="IPR036583">
    <property type="entry name" value="23S_rRNA_IVS_sf"/>
</dbReference>
<sequence>MNFNDLNVWKESHQLSFEIYKITSSFPKSEIFGITSQLQRASTSISANIAEGFGRKGNKEFIQYLYQSKGSLYETQNFLFLTKDLKYITLEQFNLLSNRYEILAKMLNSFISSIKQNEK</sequence>
<dbReference type="EMBL" id="PEVB01000102">
    <property type="protein sequence ID" value="PIV06786.1"/>
    <property type="molecule type" value="Genomic_DNA"/>
</dbReference>
<dbReference type="NCBIfam" id="TIGR02436">
    <property type="entry name" value="four helix bundle protein"/>
    <property type="match status" value="1"/>
</dbReference>
<accession>A0A2M7BMR9</accession>
<gene>
    <name evidence="1" type="ORF">COS53_03735</name>
</gene>
<dbReference type="Gene3D" id="1.20.1440.60">
    <property type="entry name" value="23S rRNA-intervening sequence"/>
    <property type="match status" value="1"/>
</dbReference>
<dbReference type="InterPro" id="IPR012657">
    <property type="entry name" value="23S_rRNA-intervening_sequence"/>
</dbReference>
<dbReference type="CDD" id="cd16377">
    <property type="entry name" value="23S_rRNA_IVP_like"/>
    <property type="match status" value="1"/>
</dbReference>
<dbReference type="PANTHER" id="PTHR38471:SF2">
    <property type="entry name" value="FOUR HELIX BUNDLE PROTEIN"/>
    <property type="match status" value="1"/>
</dbReference>
<comment type="caution">
    <text evidence="1">The sequence shown here is derived from an EMBL/GenBank/DDBJ whole genome shotgun (WGS) entry which is preliminary data.</text>
</comment>
<dbReference type="Pfam" id="PF05635">
    <property type="entry name" value="23S_rRNA_IVP"/>
    <property type="match status" value="1"/>
</dbReference>
<protein>
    <recommendedName>
        <fullName evidence="3">Four helix bundle protein</fullName>
    </recommendedName>
</protein>
<dbReference type="SUPFAM" id="SSF158446">
    <property type="entry name" value="IVS-encoded protein-like"/>
    <property type="match status" value="1"/>
</dbReference>
<proteinExistence type="predicted"/>
<name>A0A2M7BMR9_9BACT</name>
<dbReference type="PANTHER" id="PTHR38471">
    <property type="entry name" value="FOUR HELIX BUNDLE PROTEIN"/>
    <property type="match status" value="1"/>
</dbReference>
<reference evidence="2" key="1">
    <citation type="submission" date="2017-09" db="EMBL/GenBank/DDBJ databases">
        <title>Depth-based differentiation of microbial function through sediment-hosted aquifers and enrichment of novel symbionts in the deep terrestrial subsurface.</title>
        <authorList>
            <person name="Probst A.J."/>
            <person name="Ladd B."/>
            <person name="Jarett J.K."/>
            <person name="Geller-Mcgrath D.E."/>
            <person name="Sieber C.M.K."/>
            <person name="Emerson J.B."/>
            <person name="Anantharaman K."/>
            <person name="Thomas B.C."/>
            <person name="Malmstrom R."/>
            <person name="Stieglmeier M."/>
            <person name="Klingl A."/>
            <person name="Woyke T."/>
            <person name="Ryan C.M."/>
            <person name="Banfield J.F."/>
        </authorList>
    </citation>
    <scope>NUCLEOTIDE SEQUENCE [LARGE SCALE GENOMIC DNA]</scope>
</reference>
<evidence type="ECO:0000313" key="2">
    <source>
        <dbReference type="Proteomes" id="UP000229191"/>
    </source>
</evidence>
<organism evidence="1 2">
    <name type="scientific">Candidatus Shapirobacteria bacterium CG03_land_8_20_14_0_80_35_14</name>
    <dbReference type="NCBI Taxonomy" id="1974878"/>
    <lineage>
        <taxon>Bacteria</taxon>
        <taxon>Candidatus Shapironibacteriota</taxon>
    </lineage>
</organism>
<evidence type="ECO:0008006" key="3">
    <source>
        <dbReference type="Google" id="ProtNLM"/>
    </source>
</evidence>
<dbReference type="AlphaFoldDB" id="A0A2M7BMR9"/>
<dbReference type="Proteomes" id="UP000229191">
    <property type="component" value="Unassembled WGS sequence"/>
</dbReference>